<dbReference type="GO" id="GO:0044183">
    <property type="term" value="F:protein folding chaperone"/>
    <property type="evidence" value="ECO:0007669"/>
    <property type="project" value="TreeGrafter"/>
</dbReference>
<proteinExistence type="inferred from homology"/>
<evidence type="ECO:0000256" key="4">
    <source>
        <dbReference type="ARBA" id="ARBA00023186"/>
    </source>
</evidence>
<dbReference type="HAMAP" id="MF_00117">
    <property type="entry name" value="HslO"/>
    <property type="match status" value="1"/>
</dbReference>
<keyword evidence="4 6" id="KW-0143">Chaperone</keyword>
<dbReference type="InterPro" id="IPR016153">
    <property type="entry name" value="Heat_shock_Hsp33_N"/>
</dbReference>
<dbReference type="Gene3D" id="3.90.1280.10">
    <property type="entry name" value="HSP33 redox switch-like"/>
    <property type="match status" value="1"/>
</dbReference>
<evidence type="ECO:0000256" key="5">
    <source>
        <dbReference type="ARBA" id="ARBA00023284"/>
    </source>
</evidence>
<dbReference type="InterPro" id="IPR016154">
    <property type="entry name" value="Heat_shock_Hsp33_C"/>
</dbReference>
<protein>
    <recommendedName>
        <fullName evidence="6">33 kDa chaperonin</fullName>
    </recommendedName>
    <alternativeName>
        <fullName evidence="6">Heat shock protein 33 homolog</fullName>
        <shortName evidence="6">HSP33</shortName>
    </alternativeName>
</protein>
<dbReference type="PANTHER" id="PTHR30111">
    <property type="entry name" value="33 KDA CHAPERONIN"/>
    <property type="match status" value="1"/>
</dbReference>
<sequence length="306" mass="33524">MEEMKDYMVRGTAAGDMIRAFSATTKEMTEYCRKVHNTAPVVSAALGRLLTAGVMMGTMMKGDRDEITLKIDGDGPVQHLIVTADSHGTARGYVTNPNVELPLKGPAKLDVGTAVGNGTLSVIRDIGLGDPYVGQVTLVSGEIAEDITKYFAVSEQVPSSVALGVLVDTDLTIRQAGGFIIQLMPDCPDDVIDRLEQNLTGLPSMTQMLEDGMTPEQVLERVLEGLDLRILEKIPLEYRCTCSHDKVSRALQSISAHDLKEMVDDGKDVEVGCQFCDKKYVFHPEEIREMYVRKIDGMIDDFRGAH</sequence>
<reference evidence="7 8" key="1">
    <citation type="submission" date="2016-10" db="EMBL/GenBank/DDBJ databases">
        <authorList>
            <person name="de Groot N.N."/>
        </authorList>
    </citation>
    <scope>NUCLEOTIDE SEQUENCE [LARGE SCALE GENOMIC DNA]</scope>
    <source>
        <strain evidence="7 8">KH1P1</strain>
    </source>
</reference>
<dbReference type="SUPFAM" id="SSF118352">
    <property type="entry name" value="HSP33 redox switch-like"/>
    <property type="match status" value="1"/>
</dbReference>
<evidence type="ECO:0000313" key="7">
    <source>
        <dbReference type="EMBL" id="SES94421.1"/>
    </source>
</evidence>
<dbReference type="Pfam" id="PF01430">
    <property type="entry name" value="HSP33"/>
    <property type="match status" value="1"/>
</dbReference>
<name>A0A1I0AJD6_9FIRM</name>
<evidence type="ECO:0000256" key="1">
    <source>
        <dbReference type="ARBA" id="ARBA00022490"/>
    </source>
</evidence>
<dbReference type="NCBIfam" id="NF001033">
    <property type="entry name" value="PRK00114.1"/>
    <property type="match status" value="1"/>
</dbReference>
<dbReference type="GO" id="GO:0051082">
    <property type="term" value="F:unfolded protein binding"/>
    <property type="evidence" value="ECO:0007669"/>
    <property type="project" value="UniProtKB-UniRule"/>
</dbReference>
<evidence type="ECO:0000256" key="6">
    <source>
        <dbReference type="HAMAP-Rule" id="MF_00117"/>
    </source>
</evidence>
<keyword evidence="1 6" id="KW-0963">Cytoplasm</keyword>
<feature type="disulfide bond" description="Redox-active" evidence="6">
    <location>
        <begin position="240"/>
        <end position="242"/>
    </location>
</feature>
<evidence type="ECO:0000313" key="8">
    <source>
        <dbReference type="Proteomes" id="UP000199820"/>
    </source>
</evidence>
<dbReference type="Gene3D" id="3.55.30.10">
    <property type="entry name" value="Hsp33 domain"/>
    <property type="match status" value="1"/>
</dbReference>
<dbReference type="EMBL" id="FOIL01000002">
    <property type="protein sequence ID" value="SES94421.1"/>
    <property type="molecule type" value="Genomic_DNA"/>
</dbReference>
<comment type="subcellular location">
    <subcellularLocation>
        <location evidence="6">Cytoplasm</location>
    </subcellularLocation>
</comment>
<keyword evidence="5 6" id="KW-0676">Redox-active center</keyword>
<feature type="disulfide bond" description="Redox-active" evidence="6">
    <location>
        <begin position="273"/>
        <end position="276"/>
    </location>
</feature>
<evidence type="ECO:0000256" key="2">
    <source>
        <dbReference type="ARBA" id="ARBA00022833"/>
    </source>
</evidence>
<dbReference type="CDD" id="cd00498">
    <property type="entry name" value="Hsp33"/>
    <property type="match status" value="1"/>
</dbReference>
<dbReference type="InterPro" id="IPR000397">
    <property type="entry name" value="Heat_shock_Hsp33"/>
</dbReference>
<keyword evidence="3 6" id="KW-1015">Disulfide bond</keyword>
<comment type="function">
    <text evidence="6">Redox regulated molecular chaperone. Protects both thermally unfolding and oxidatively damaged proteins from irreversible aggregation. Plays an important role in the bacterial defense system toward oxidative stress.</text>
</comment>
<organism evidence="7 8">
    <name type="scientific">[Clostridium] aminophilum</name>
    <dbReference type="NCBI Taxonomy" id="1526"/>
    <lineage>
        <taxon>Bacteria</taxon>
        <taxon>Bacillati</taxon>
        <taxon>Bacillota</taxon>
        <taxon>Clostridia</taxon>
        <taxon>Lachnospirales</taxon>
        <taxon>Lachnospiraceae</taxon>
    </lineage>
</organism>
<dbReference type="GO" id="GO:0005737">
    <property type="term" value="C:cytoplasm"/>
    <property type="evidence" value="ECO:0007669"/>
    <property type="project" value="UniProtKB-SubCell"/>
</dbReference>
<dbReference type="STRING" id="1526.SAMN02910262_00674"/>
<dbReference type="GO" id="GO:0042026">
    <property type="term" value="P:protein refolding"/>
    <property type="evidence" value="ECO:0007669"/>
    <property type="project" value="TreeGrafter"/>
</dbReference>
<dbReference type="eggNOG" id="COG1281">
    <property type="taxonomic scope" value="Bacteria"/>
</dbReference>
<dbReference type="AlphaFoldDB" id="A0A1I0AJD6"/>
<evidence type="ECO:0000256" key="3">
    <source>
        <dbReference type="ARBA" id="ARBA00023157"/>
    </source>
</evidence>
<dbReference type="PIRSF" id="PIRSF005261">
    <property type="entry name" value="Heat_shock_Hsp33"/>
    <property type="match status" value="1"/>
</dbReference>
<dbReference type="Proteomes" id="UP000199820">
    <property type="component" value="Unassembled WGS sequence"/>
</dbReference>
<comment type="PTM">
    <text evidence="6">Under oxidizing conditions two disulfide bonds are formed involving the reactive cysteines. Under reducing conditions zinc is bound to the reactive cysteines and the protein is inactive.</text>
</comment>
<keyword evidence="8" id="KW-1185">Reference proteome</keyword>
<gene>
    <name evidence="6" type="primary">hslO</name>
    <name evidence="7" type="ORF">SAMN04487771_100257</name>
</gene>
<comment type="similarity">
    <text evidence="6">Belongs to the HSP33 family.</text>
</comment>
<dbReference type="PANTHER" id="PTHR30111:SF1">
    <property type="entry name" value="33 KDA CHAPERONIN"/>
    <property type="match status" value="1"/>
</dbReference>
<accession>A0A1I0AJD6</accession>
<keyword evidence="2 6" id="KW-0862">Zinc</keyword>
<dbReference type="SUPFAM" id="SSF64397">
    <property type="entry name" value="Hsp33 domain"/>
    <property type="match status" value="1"/>
</dbReference>